<comment type="caution">
    <text evidence="1">The sequence shown here is derived from an EMBL/GenBank/DDBJ whole genome shotgun (WGS) entry which is preliminary data.</text>
</comment>
<gene>
    <name evidence="1" type="ORF">CA834_07290</name>
</gene>
<accession>A0A265UVB6</accession>
<organism evidence="1 2">
    <name type="scientific">Winogradskyella aurantia</name>
    <dbReference type="NCBI Taxonomy" id="1915063"/>
    <lineage>
        <taxon>Bacteria</taxon>
        <taxon>Pseudomonadati</taxon>
        <taxon>Bacteroidota</taxon>
        <taxon>Flavobacteriia</taxon>
        <taxon>Flavobacteriales</taxon>
        <taxon>Flavobacteriaceae</taxon>
        <taxon>Winogradskyella</taxon>
    </lineage>
</organism>
<dbReference type="EMBL" id="NGJN01000003">
    <property type="protein sequence ID" value="OZV69253.1"/>
    <property type="molecule type" value="Genomic_DNA"/>
</dbReference>
<dbReference type="SUPFAM" id="SSF53795">
    <property type="entry name" value="PEP carboxykinase-like"/>
    <property type="match status" value="1"/>
</dbReference>
<proteinExistence type="predicted"/>
<sequence>MFGDFWVFWFSSSNRYSVVEASLKTLLDTYLSSYSTEQFKSSLLTQKLSDDPEVIQQQLEAYLTTCNTPEETHGVSSDVAIDVSKRHILKTYALGNKHFRIYYDSELVLKTIHPAMAHLETKDQLDLAMVFDLYLHNDQLHLFKNRRLIKRVAKRKYHLIQGKFVMELICQLHDKTEDHWIGTFHGSAISDSKSAILFVGNSGSGKSTLCTLLMAYGYELLADDVTPLLAADNELYRNPLAVSLKEGAFGLLEAEFDDFKDLPEILFNRQKGRLKYLPGKAPHKSHYPCRAIVKVNYQSKSSTLLEEISVKTILETFIPDSWLSPDPKHAKQFLEWLSQQQFYQLTYSDTTSAIKTLSNVFESAERH</sequence>
<dbReference type="AlphaFoldDB" id="A0A265UVB6"/>
<reference evidence="1 2" key="1">
    <citation type="submission" date="2017-05" db="EMBL/GenBank/DDBJ databases">
        <title>The draft genome sequence of Idiomarina salinarum WNB302.</title>
        <authorList>
            <person name="Sun Y."/>
            <person name="Chen B."/>
            <person name="Du Z."/>
        </authorList>
    </citation>
    <scope>NUCLEOTIDE SEQUENCE [LARGE SCALE GENOMIC DNA]</scope>
    <source>
        <strain evidence="1 2">WNB302</strain>
    </source>
</reference>
<dbReference type="Gene3D" id="3.40.50.300">
    <property type="entry name" value="P-loop containing nucleotide triphosphate hydrolases"/>
    <property type="match status" value="1"/>
</dbReference>
<evidence type="ECO:0000313" key="2">
    <source>
        <dbReference type="Proteomes" id="UP000216840"/>
    </source>
</evidence>
<keyword evidence="2" id="KW-1185">Reference proteome</keyword>
<dbReference type="InterPro" id="IPR027417">
    <property type="entry name" value="P-loop_NTPase"/>
</dbReference>
<evidence type="ECO:0000313" key="1">
    <source>
        <dbReference type="EMBL" id="OZV69253.1"/>
    </source>
</evidence>
<protein>
    <recommendedName>
        <fullName evidence="3">Serine kinase</fullName>
    </recommendedName>
</protein>
<evidence type="ECO:0008006" key="3">
    <source>
        <dbReference type="Google" id="ProtNLM"/>
    </source>
</evidence>
<name>A0A265UVB6_9FLAO</name>
<dbReference type="Proteomes" id="UP000216840">
    <property type="component" value="Unassembled WGS sequence"/>
</dbReference>